<evidence type="ECO:0000313" key="8">
    <source>
        <dbReference type="EMBL" id="MUM76565.1"/>
    </source>
</evidence>
<dbReference type="UniPathway" id="UPA00344"/>
<dbReference type="Pfam" id="PF03453">
    <property type="entry name" value="MoeA_N"/>
    <property type="match status" value="1"/>
</dbReference>
<protein>
    <recommendedName>
        <fullName evidence="6">Molybdopterin molybdenumtransferase</fullName>
        <ecNumber evidence="6">2.10.1.1</ecNumber>
    </recommendedName>
</protein>
<dbReference type="GO" id="GO:0061599">
    <property type="term" value="F:molybdopterin molybdotransferase activity"/>
    <property type="evidence" value="ECO:0007669"/>
    <property type="project" value="UniProtKB-UniRule"/>
</dbReference>
<organism evidence="8 9">
    <name type="scientific">Pseudodesulfovibrio alkaliphilus</name>
    <dbReference type="NCBI Taxonomy" id="2661613"/>
    <lineage>
        <taxon>Bacteria</taxon>
        <taxon>Pseudomonadati</taxon>
        <taxon>Thermodesulfobacteriota</taxon>
        <taxon>Desulfovibrionia</taxon>
        <taxon>Desulfovibrionales</taxon>
        <taxon>Desulfovibrionaceae</taxon>
    </lineage>
</organism>
<dbReference type="GO" id="GO:0046872">
    <property type="term" value="F:metal ion binding"/>
    <property type="evidence" value="ECO:0007669"/>
    <property type="project" value="UniProtKB-UniRule"/>
</dbReference>
<dbReference type="EC" id="2.10.1.1" evidence="6"/>
<keyword evidence="6 8" id="KW-0808">Transferase</keyword>
<dbReference type="Proteomes" id="UP000461162">
    <property type="component" value="Unassembled WGS sequence"/>
</dbReference>
<keyword evidence="9" id="KW-1185">Reference proteome</keyword>
<comment type="catalytic activity">
    <reaction evidence="5">
        <text>adenylyl-molybdopterin + molybdate = Mo-molybdopterin + AMP + H(+)</text>
        <dbReference type="Rhea" id="RHEA:35047"/>
        <dbReference type="ChEBI" id="CHEBI:15378"/>
        <dbReference type="ChEBI" id="CHEBI:36264"/>
        <dbReference type="ChEBI" id="CHEBI:62727"/>
        <dbReference type="ChEBI" id="CHEBI:71302"/>
        <dbReference type="ChEBI" id="CHEBI:456215"/>
        <dbReference type="EC" id="2.10.1.1"/>
    </reaction>
</comment>
<dbReference type="Gene3D" id="3.90.105.10">
    <property type="entry name" value="Molybdopterin biosynthesis moea protein, domain 2"/>
    <property type="match status" value="1"/>
</dbReference>
<evidence type="ECO:0000259" key="7">
    <source>
        <dbReference type="SMART" id="SM00852"/>
    </source>
</evidence>
<keyword evidence="6" id="KW-0479">Metal-binding</keyword>
<gene>
    <name evidence="8" type="ORF">GKC30_02830</name>
</gene>
<evidence type="ECO:0000256" key="2">
    <source>
        <dbReference type="ARBA" id="ARBA00005046"/>
    </source>
</evidence>
<comment type="pathway">
    <text evidence="2 6">Cofactor biosynthesis; molybdopterin biosynthesis.</text>
</comment>
<name>A0A7K1KKG7_9BACT</name>
<dbReference type="InterPro" id="IPR005110">
    <property type="entry name" value="MoeA_linker/N"/>
</dbReference>
<evidence type="ECO:0000256" key="4">
    <source>
        <dbReference type="ARBA" id="ARBA00023150"/>
    </source>
</evidence>
<dbReference type="CDD" id="cd00887">
    <property type="entry name" value="MoeA"/>
    <property type="match status" value="1"/>
</dbReference>
<keyword evidence="6" id="KW-0500">Molybdenum</keyword>
<keyword evidence="6" id="KW-0460">Magnesium</keyword>
<dbReference type="GO" id="GO:0006777">
    <property type="term" value="P:Mo-molybdopterin cofactor biosynthetic process"/>
    <property type="evidence" value="ECO:0007669"/>
    <property type="project" value="UniProtKB-UniRule"/>
</dbReference>
<dbReference type="EMBL" id="WODC01000001">
    <property type="protein sequence ID" value="MUM76565.1"/>
    <property type="molecule type" value="Genomic_DNA"/>
</dbReference>
<dbReference type="InterPro" id="IPR036135">
    <property type="entry name" value="MoeA_linker/N_sf"/>
</dbReference>
<dbReference type="InterPro" id="IPR036425">
    <property type="entry name" value="MoaB/Mog-like_dom_sf"/>
</dbReference>
<evidence type="ECO:0000313" key="9">
    <source>
        <dbReference type="Proteomes" id="UP000461162"/>
    </source>
</evidence>
<dbReference type="PROSITE" id="PS01078">
    <property type="entry name" value="MOCF_BIOSYNTHESIS_1"/>
    <property type="match status" value="1"/>
</dbReference>
<comment type="function">
    <text evidence="1 6">Catalyzes the insertion of molybdate into adenylated molybdopterin with the concomitant release of AMP.</text>
</comment>
<evidence type="ECO:0000256" key="6">
    <source>
        <dbReference type="RuleBase" id="RU365090"/>
    </source>
</evidence>
<dbReference type="InterPro" id="IPR008284">
    <property type="entry name" value="MoCF_biosynth_CS"/>
</dbReference>
<evidence type="ECO:0000256" key="1">
    <source>
        <dbReference type="ARBA" id="ARBA00002901"/>
    </source>
</evidence>
<keyword evidence="4 6" id="KW-0501">Molybdenum cofactor biosynthesis</keyword>
<proteinExistence type="inferred from homology"/>
<dbReference type="PANTHER" id="PTHR10192:SF5">
    <property type="entry name" value="GEPHYRIN"/>
    <property type="match status" value="1"/>
</dbReference>
<dbReference type="Gene3D" id="3.40.980.10">
    <property type="entry name" value="MoaB/Mog-like domain"/>
    <property type="match status" value="1"/>
</dbReference>
<dbReference type="SUPFAM" id="SSF63882">
    <property type="entry name" value="MoeA N-terminal region -like"/>
    <property type="match status" value="1"/>
</dbReference>
<dbReference type="Gene3D" id="2.40.340.10">
    <property type="entry name" value="MoeA, C-terminal, domain IV"/>
    <property type="match status" value="1"/>
</dbReference>
<dbReference type="Gene3D" id="2.170.190.11">
    <property type="entry name" value="Molybdopterin biosynthesis moea protein, domain 3"/>
    <property type="match status" value="1"/>
</dbReference>
<evidence type="ECO:0000256" key="5">
    <source>
        <dbReference type="ARBA" id="ARBA00047317"/>
    </source>
</evidence>
<reference evidence="8 9" key="1">
    <citation type="submission" date="2019-11" db="EMBL/GenBank/DDBJ databases">
        <title>Pseudodesulfovibrio alkaliphilus, sp. nov., an alkaliphilic sulfate-reducing bacteria from mud volcano of Taman peninsula, Russia.</title>
        <authorList>
            <person name="Frolova A."/>
            <person name="Merkel A.Y."/>
            <person name="Slobodkin A.I."/>
        </authorList>
    </citation>
    <scope>NUCLEOTIDE SEQUENCE [LARGE SCALE GENOMIC DNA]</scope>
    <source>
        <strain evidence="8 9">F-1</strain>
    </source>
</reference>
<evidence type="ECO:0000256" key="3">
    <source>
        <dbReference type="ARBA" id="ARBA00010763"/>
    </source>
</evidence>
<dbReference type="InterPro" id="IPR038987">
    <property type="entry name" value="MoeA-like"/>
</dbReference>
<dbReference type="InterPro" id="IPR036688">
    <property type="entry name" value="MoeA_C_domain_IV_sf"/>
</dbReference>
<accession>A0A7K1KKG7</accession>
<dbReference type="PANTHER" id="PTHR10192">
    <property type="entry name" value="MOLYBDOPTERIN BIOSYNTHESIS PROTEIN"/>
    <property type="match status" value="1"/>
</dbReference>
<dbReference type="SMART" id="SM00852">
    <property type="entry name" value="MoCF_biosynth"/>
    <property type="match status" value="1"/>
</dbReference>
<dbReference type="AlphaFoldDB" id="A0A7K1KKG7"/>
<dbReference type="GO" id="GO:0005829">
    <property type="term" value="C:cytosol"/>
    <property type="evidence" value="ECO:0007669"/>
    <property type="project" value="TreeGrafter"/>
</dbReference>
<dbReference type="Pfam" id="PF00994">
    <property type="entry name" value="MoCF_biosynth"/>
    <property type="match status" value="1"/>
</dbReference>
<comment type="caution">
    <text evidence="8">The sequence shown here is derived from an EMBL/GenBank/DDBJ whole genome shotgun (WGS) entry which is preliminary data.</text>
</comment>
<comment type="similarity">
    <text evidence="3 6">Belongs to the MoeA family.</text>
</comment>
<feature type="domain" description="MoaB/Mog" evidence="7">
    <location>
        <begin position="195"/>
        <end position="338"/>
    </location>
</feature>
<dbReference type="SUPFAM" id="SSF53218">
    <property type="entry name" value="Molybdenum cofactor biosynthesis proteins"/>
    <property type="match status" value="1"/>
</dbReference>
<dbReference type="InterPro" id="IPR001453">
    <property type="entry name" value="MoaB/Mog_dom"/>
</dbReference>
<comment type="cofactor">
    <cofactor evidence="6">
        <name>Mg(2+)</name>
        <dbReference type="ChEBI" id="CHEBI:18420"/>
    </cofactor>
</comment>
<sequence length="421" mass="43917">MKDRPIPRTRAIRRLLDTARPTPPTQLPPMECAGLTAAEAVAAGCDVPERASSVRDGYAVCTADIAAATTGRPAVLRVTHTVRAETDPLRPVEPGTAARVLTGGILPPGSDAVLAEEDVIARGCGHAPCPTHGDAECIEVRGPVRPGWFVRTAGGEIAGGDVFIQRGQEISPQAVAVMLRTRVSAAWVHPAPRARVVALGSELSDPTHPGPDTPPQPAARFPADNLILTSGLLARCGISSIETGVLPDHEDRLTALLAADGLPELVITTGGTGRSERDFARAGARRAGFETLFDALDIRPGRNMFAAHRDTTLLIALPGPPTAVFACFHAVVLPALRRLRGLNETAPVTARLDATLSSRPGGEWLAPCTLSRHGGHLCASMLAGKDTPPMLALGQADGVAVMPGGETLLAGDRVEVLTTLF</sequence>